<reference evidence="2" key="3">
    <citation type="journal article" date="2010" name="BMC Genomics">
        <title>Transcriptome sequencing and comparative analysis of cucumber flowers with different sex types.</title>
        <authorList>
            <person name="Guo S."/>
            <person name="Zheng Y."/>
            <person name="Joung J.G."/>
            <person name="Liu S."/>
            <person name="Zhang Z."/>
            <person name="Crasta O.R."/>
            <person name="Sobral B.W."/>
            <person name="Xu Y."/>
            <person name="Huang S."/>
            <person name="Fei Z."/>
        </authorList>
    </citation>
    <scope>NUCLEOTIDE SEQUENCE [LARGE SCALE GENOMIC DNA]</scope>
</reference>
<evidence type="ECO:0000313" key="1">
    <source>
        <dbReference type="EMBL" id="KGN47339.1"/>
    </source>
</evidence>
<dbReference type="Proteomes" id="UP000029981">
    <property type="component" value="Chromosome 4"/>
</dbReference>
<dbReference type="Gramene" id="KGN54679">
    <property type="protein sequence ID" value="KGN54679"/>
    <property type="gene ID" value="Csa_4G420200"/>
</dbReference>
<reference evidence="2 3" key="1">
    <citation type="journal article" date="2009" name="Nat. Genet.">
        <title>The genome of the cucumber, Cucumis sativus L.</title>
        <authorList>
            <person name="Huang S."/>
            <person name="Li R."/>
            <person name="Zhang Z."/>
            <person name="Li L."/>
            <person name="Gu X."/>
            <person name="Fan W."/>
            <person name="Lucas W.J."/>
            <person name="Wang X."/>
            <person name="Xie B."/>
            <person name="Ni P."/>
            <person name="Ren Y."/>
            <person name="Zhu H."/>
            <person name="Li J."/>
            <person name="Lin K."/>
            <person name="Jin W."/>
            <person name="Fei Z."/>
            <person name="Li G."/>
            <person name="Staub J."/>
            <person name="Kilian A."/>
            <person name="van der Vossen E.A."/>
            <person name="Wu Y."/>
            <person name="Guo J."/>
            <person name="He J."/>
            <person name="Jia Z."/>
            <person name="Ren Y."/>
            <person name="Tian G."/>
            <person name="Lu Y."/>
            <person name="Ruan J."/>
            <person name="Qian W."/>
            <person name="Wang M."/>
            <person name="Huang Q."/>
            <person name="Li B."/>
            <person name="Xuan Z."/>
            <person name="Cao J."/>
            <person name="Asan"/>
            <person name="Wu Z."/>
            <person name="Zhang J."/>
            <person name="Cai Q."/>
            <person name="Bai Y."/>
            <person name="Zhao B."/>
            <person name="Han Y."/>
            <person name="Li Y."/>
            <person name="Li X."/>
            <person name="Wang S."/>
            <person name="Shi Q."/>
            <person name="Liu S."/>
            <person name="Cho W.K."/>
            <person name="Kim J.Y."/>
            <person name="Xu Y."/>
            <person name="Heller-Uszynska K."/>
            <person name="Miao H."/>
            <person name="Cheng Z."/>
            <person name="Zhang S."/>
            <person name="Wu J."/>
            <person name="Yang Y."/>
            <person name="Kang H."/>
            <person name="Li M."/>
            <person name="Liang H."/>
            <person name="Ren X."/>
            <person name="Shi Z."/>
            <person name="Wen M."/>
            <person name="Jian M."/>
            <person name="Yang H."/>
            <person name="Zhang G."/>
            <person name="Yang Z."/>
            <person name="Chen R."/>
            <person name="Liu S."/>
            <person name="Li J."/>
            <person name="Ma L."/>
            <person name="Liu H."/>
            <person name="Zhou Y."/>
            <person name="Zhao J."/>
            <person name="Fang X."/>
            <person name="Li G."/>
            <person name="Fang L."/>
            <person name="Li Y."/>
            <person name="Liu D."/>
            <person name="Zheng H."/>
            <person name="Zhang Y."/>
            <person name="Qin N."/>
            <person name="Li Z."/>
            <person name="Yang G."/>
            <person name="Yang S."/>
            <person name="Bolund L."/>
            <person name="Kristiansen K."/>
            <person name="Zheng H."/>
            <person name="Li S."/>
            <person name="Zhang X."/>
            <person name="Yang H."/>
            <person name="Wang J."/>
            <person name="Sun R."/>
            <person name="Zhang B."/>
            <person name="Jiang S."/>
            <person name="Wang J."/>
            <person name="Du Y."/>
            <person name="Li S."/>
        </authorList>
    </citation>
    <scope>NUCLEOTIDE SEQUENCE [LARGE SCALE GENOMIC DNA]</scope>
    <source>
        <strain evidence="3">cv. 9930</strain>
    </source>
</reference>
<accession>A0A0A0L0U8</accession>
<evidence type="ECO:0000313" key="2">
    <source>
        <dbReference type="EMBL" id="KGN54679.1"/>
    </source>
</evidence>
<reference evidence="2" key="4">
    <citation type="journal article" date="2011" name="BMC Genomics">
        <title>RNA-Seq improves annotation of protein-coding genes in the cucumber genome.</title>
        <authorList>
            <person name="Li Z."/>
            <person name="Zhang Z."/>
            <person name="Yan P."/>
            <person name="Huang S."/>
            <person name="Fei Z."/>
            <person name="Lin K."/>
        </authorList>
    </citation>
    <scope>NUCLEOTIDE SEQUENCE [LARGE SCALE GENOMIC DNA]</scope>
</reference>
<organism evidence="2 3">
    <name type="scientific">Cucumis sativus</name>
    <name type="common">Cucumber</name>
    <dbReference type="NCBI Taxonomy" id="3659"/>
    <lineage>
        <taxon>Eukaryota</taxon>
        <taxon>Viridiplantae</taxon>
        <taxon>Streptophyta</taxon>
        <taxon>Embryophyta</taxon>
        <taxon>Tracheophyta</taxon>
        <taxon>Spermatophyta</taxon>
        <taxon>Magnoliopsida</taxon>
        <taxon>eudicotyledons</taxon>
        <taxon>Gunneridae</taxon>
        <taxon>Pentapetalae</taxon>
        <taxon>rosids</taxon>
        <taxon>fabids</taxon>
        <taxon>Cucurbitales</taxon>
        <taxon>Cucurbitaceae</taxon>
        <taxon>Benincaseae</taxon>
        <taxon>Cucumis</taxon>
    </lineage>
</organism>
<dbReference type="Gramene" id="KGN47339">
    <property type="protein sequence ID" value="KGN47339"/>
    <property type="gene ID" value="Csa_6G301580"/>
</dbReference>
<dbReference type="EMBL" id="CM002925">
    <property type="protein sequence ID" value="KGN54679.1"/>
    <property type="molecule type" value="Genomic_DNA"/>
</dbReference>
<dbReference type="Proteomes" id="UP000029981">
    <property type="component" value="Chromosome 6"/>
</dbReference>
<proteinExistence type="predicted"/>
<gene>
    <name evidence="2" type="ORF">Csa_4G420200</name>
    <name evidence="1" type="ORF">Csa_6G301580</name>
</gene>
<keyword evidence="3" id="KW-1185">Reference proteome</keyword>
<reference evidence="2" key="2">
    <citation type="journal article" date="2009" name="PLoS ONE">
        <title>An integrated genetic and cytogenetic map of the cucumber genome.</title>
        <authorList>
            <person name="Ren Y."/>
            <person name="Zhang Z."/>
            <person name="Liu J."/>
            <person name="Staub J.E."/>
            <person name="Han Y."/>
            <person name="Cheng Z."/>
            <person name="Li X."/>
            <person name="Lu J."/>
            <person name="Miao H."/>
            <person name="Kang H."/>
            <person name="Xie B."/>
            <person name="Gu X."/>
            <person name="Wang X."/>
            <person name="Du Y."/>
            <person name="Jin W."/>
            <person name="Huang S."/>
        </authorList>
    </citation>
    <scope>NUCLEOTIDE SEQUENCE [LARGE SCALE GENOMIC DNA]</scope>
</reference>
<dbReference type="EMBL" id="CM002927">
    <property type="protein sequence ID" value="KGN47339.1"/>
    <property type="molecule type" value="Genomic_DNA"/>
</dbReference>
<protein>
    <submittedName>
        <fullName evidence="2">Uncharacterized protein</fullName>
    </submittedName>
</protein>
<reference evidence="2" key="5">
    <citation type="submission" date="2014-10" db="EMBL/GenBank/DDBJ databases">
        <authorList>
            <person name="Huang S."/>
            <person name="Zhang Z."/>
            <person name="Lin K."/>
            <person name="Zhou Q."/>
        </authorList>
    </citation>
    <scope>NUCLEOTIDE SEQUENCE</scope>
</reference>
<evidence type="ECO:0000313" key="3">
    <source>
        <dbReference type="Proteomes" id="UP000029981"/>
    </source>
</evidence>
<dbReference type="AlphaFoldDB" id="A0A0A0L0U8"/>
<name>A0A0A0L0U8_CUCSA</name>
<sequence>MPASSLQIHLRFDVVRIHDVVPLRSRSVSPGCRTAHLRSNALPLRSHQLSNYLLFSLFVTVCI</sequence>